<reference evidence="2 3" key="1">
    <citation type="submission" date="2020-08" db="EMBL/GenBank/DDBJ databases">
        <title>Genomic Encyclopedia of Type Strains, Phase IV (KMG-IV): sequencing the most valuable type-strain genomes for metagenomic binning, comparative biology and taxonomic classification.</title>
        <authorList>
            <person name="Goeker M."/>
        </authorList>
    </citation>
    <scope>NUCLEOTIDE SEQUENCE [LARGE SCALE GENOMIC DNA]</scope>
    <source>
        <strain evidence="2 3">DSM 17976</strain>
    </source>
</reference>
<gene>
    <name evidence="2" type="ORF">FHS57_001713</name>
</gene>
<name>A0A7W5ZL11_9BACT</name>
<feature type="signal peptide" evidence="1">
    <location>
        <begin position="1"/>
        <end position="19"/>
    </location>
</feature>
<feature type="chain" id="PRO_5031213773" evidence="1">
    <location>
        <begin position="20"/>
        <end position="151"/>
    </location>
</feature>
<keyword evidence="3" id="KW-1185">Reference proteome</keyword>
<evidence type="ECO:0000313" key="2">
    <source>
        <dbReference type="EMBL" id="MBB3837716.1"/>
    </source>
</evidence>
<dbReference type="AlphaFoldDB" id="A0A7W5ZL11"/>
<evidence type="ECO:0000313" key="3">
    <source>
        <dbReference type="Proteomes" id="UP000541352"/>
    </source>
</evidence>
<proteinExistence type="predicted"/>
<organism evidence="2 3">
    <name type="scientific">Runella defluvii</name>
    <dbReference type="NCBI Taxonomy" id="370973"/>
    <lineage>
        <taxon>Bacteria</taxon>
        <taxon>Pseudomonadati</taxon>
        <taxon>Bacteroidota</taxon>
        <taxon>Cytophagia</taxon>
        <taxon>Cytophagales</taxon>
        <taxon>Spirosomataceae</taxon>
        <taxon>Runella</taxon>
    </lineage>
</organism>
<accession>A0A7W5ZL11</accession>
<protein>
    <submittedName>
        <fullName evidence="2">Uncharacterized protein</fullName>
    </submittedName>
</protein>
<evidence type="ECO:0000256" key="1">
    <source>
        <dbReference type="SAM" id="SignalP"/>
    </source>
</evidence>
<comment type="caution">
    <text evidence="2">The sequence shown here is derived from an EMBL/GenBank/DDBJ whole genome shotgun (WGS) entry which is preliminary data.</text>
</comment>
<sequence length="151" mass="17084">MKKWSVLCFVFVSIFLANCKKVEVTDTPTTPDATISVLTTNPWKVNKITDLNGNTIDKNLLPTEVKSFFEVYIYFKEDKTVRALDPVALTVQQGGAWDLLDNSKTLYIDLGKTFKGNYPINKLDRARMSLRHTAVYSGLNFDVFLELVPAI</sequence>
<dbReference type="EMBL" id="JACIBY010000003">
    <property type="protein sequence ID" value="MBB3837716.1"/>
    <property type="molecule type" value="Genomic_DNA"/>
</dbReference>
<keyword evidence="1" id="KW-0732">Signal</keyword>
<dbReference type="RefSeq" id="WP_221225576.1">
    <property type="nucleotide sequence ID" value="NZ_JACIBY010000003.1"/>
</dbReference>
<dbReference type="Proteomes" id="UP000541352">
    <property type="component" value="Unassembled WGS sequence"/>
</dbReference>